<sequence length="617" mass="70553">MSSSGSSFQASTATAARGNSSSGSRAQTCRLCLRTERDTREAISNGLRLIRIRFGLPNSELPDLEPSRLGMFLSYLLLSGKERASVRFPRRQRQGVDGLCRLERLWRRERWEFAHSVSSLKRNLPSGCRLHSSSVRSAWEANAFSNPPPPSPDYLRFVRKEVSKLFRYGWDDRYDDFVWRHVPNPTARKTARRADEYWKGKGKEFRRQCLHGSRGLPRPMLARYKEVLSAGKLRPLLIYEERSEVLAPLHKTIYGHLMKTDWLLVGPPTEEKISSACAGSHQTSVDLVNATDNLSLVVTEAILGTLLRKSTRIPGSVKLVAYESLRPFVDGPNGMQEVSHGQMMGSYLSFPLLCIHSYLAALWALREREGTILVNGDDTLISSSSYIEASHYPSGYLLNDAKTIRSRTCAEINSTAFLKDGKGKWREIRSLRRGSFLTDYRGMLHAASACRRDVAWTDAFVRSRIGKKWGFLPSQLGLHPRSYPAFCRERSMENRYFTCLPEAPKEPSPLLRGLRRALDPDENLATVLHQWSYGREGGRKRDEFNPSVGFVRRSYGYRSIKLWSKLTFLGKLAGLKYRTREENKMCFLPADYTSMREDKVLRDHRRWTCLVEDENFK</sequence>
<evidence type="ECO:0000256" key="4">
    <source>
        <dbReference type="SAM" id="MobiDB-lite"/>
    </source>
</evidence>
<reference evidence="5" key="2">
    <citation type="submission" date="2021-07" db="EMBL/GenBank/DDBJ databases">
        <authorList>
            <person name="Li Y."/>
            <person name="Zhou M."/>
            <person name="Wang Y."/>
            <person name="Han C."/>
        </authorList>
    </citation>
    <scope>NUCLEOTIDE SEQUENCE</scope>
    <source>
        <strain evidence="5">CF0901BZ-23</strain>
    </source>
</reference>
<name>A0A976SHW6_9VIRU</name>
<dbReference type="SUPFAM" id="SSF56672">
    <property type="entry name" value="DNA/RNA polymerases"/>
    <property type="match status" value="1"/>
</dbReference>
<keyword evidence="2" id="KW-0808">Transferase</keyword>
<dbReference type="InterPro" id="IPR043502">
    <property type="entry name" value="DNA/RNA_pol_sf"/>
</dbReference>
<evidence type="ECO:0000256" key="2">
    <source>
        <dbReference type="ARBA" id="ARBA00022679"/>
    </source>
</evidence>
<proteinExistence type="predicted"/>
<keyword evidence="3" id="KW-0548">Nucleotidyltransferase</keyword>
<evidence type="ECO:0000256" key="3">
    <source>
        <dbReference type="ARBA" id="ARBA00022695"/>
    </source>
</evidence>
<feature type="region of interest" description="Disordered" evidence="4">
    <location>
        <begin position="1"/>
        <end position="24"/>
    </location>
</feature>
<evidence type="ECO:0000313" key="5">
    <source>
        <dbReference type="EMBL" id="UVB78516.1"/>
    </source>
</evidence>
<reference evidence="5" key="1">
    <citation type="journal article" date="2021" name="Viruses">
        <title>Characterization of the Mycovirome from the Plant-Pathogenic Fungus Cercospora beticola.</title>
        <authorList>
            <person name="Li Y."/>
            <person name="Zhou M."/>
            <person name="Yang Y."/>
            <person name="Liu Q."/>
            <person name="Zhang Z."/>
            <person name="Han C."/>
            <person name="Wang Y."/>
        </authorList>
    </citation>
    <scope>NUCLEOTIDE SEQUENCE</scope>
    <source>
        <strain evidence="5">CF0901BZ-23</strain>
    </source>
</reference>
<organism evidence="5">
    <name type="scientific">Beticola ourmia-like virus 1</name>
    <dbReference type="NCBI Taxonomy" id="2973094"/>
    <lineage>
        <taxon>Viruses</taxon>
        <taxon>Riboviria</taxon>
        <taxon>Orthornavirae</taxon>
        <taxon>Lenarviricota</taxon>
        <taxon>Miaviricetes</taxon>
        <taxon>Ourlivirales</taxon>
        <taxon>Botourmiaviridae</taxon>
    </lineage>
</organism>
<evidence type="ECO:0000256" key="1">
    <source>
        <dbReference type="ARBA" id="ARBA00022484"/>
    </source>
</evidence>
<keyword evidence="1" id="KW-0696">RNA-directed RNA polymerase</keyword>
<accession>A0A976SHW6</accession>
<dbReference type="EMBL" id="MZ568927">
    <property type="protein sequence ID" value="UVB78516.1"/>
    <property type="molecule type" value="Genomic_RNA"/>
</dbReference>
<dbReference type="GO" id="GO:0003968">
    <property type="term" value="F:RNA-directed RNA polymerase activity"/>
    <property type="evidence" value="ECO:0007669"/>
    <property type="project" value="UniProtKB-KW"/>
</dbReference>
<protein>
    <submittedName>
        <fullName evidence="5">RdRp</fullName>
    </submittedName>
</protein>